<dbReference type="RefSeq" id="WP_378476714.1">
    <property type="nucleotide sequence ID" value="NZ_JBHUIW010000003.1"/>
</dbReference>
<dbReference type="InterPro" id="IPR001309">
    <property type="entry name" value="Pept_C14_p20"/>
</dbReference>
<dbReference type="EMBL" id="JBHUIW010000003">
    <property type="protein sequence ID" value="MFD2181233.1"/>
    <property type="molecule type" value="Genomic_DNA"/>
</dbReference>
<feature type="compositionally biased region" description="Low complexity" evidence="1">
    <location>
        <begin position="311"/>
        <end position="322"/>
    </location>
</feature>
<evidence type="ECO:0000259" key="2">
    <source>
        <dbReference type="PROSITE" id="PS50208"/>
    </source>
</evidence>
<protein>
    <submittedName>
        <fullName evidence="3">Caspase family protein</fullName>
    </submittedName>
</protein>
<comment type="caution">
    <text evidence="3">The sequence shown here is derived from an EMBL/GenBank/DDBJ whole genome shotgun (WGS) entry which is preliminary data.</text>
</comment>
<feature type="domain" description="Caspase family p20" evidence="2">
    <location>
        <begin position="16"/>
        <end position="149"/>
    </location>
</feature>
<accession>A0ABW5AE78</accession>
<dbReference type="Gene3D" id="1.20.1270.180">
    <property type="match status" value="1"/>
</dbReference>
<evidence type="ECO:0000313" key="3">
    <source>
        <dbReference type="EMBL" id="MFD2181233.1"/>
    </source>
</evidence>
<evidence type="ECO:0000313" key="4">
    <source>
        <dbReference type="Proteomes" id="UP001597314"/>
    </source>
</evidence>
<dbReference type="PROSITE" id="PS50208">
    <property type="entry name" value="CASPASE_P20"/>
    <property type="match status" value="1"/>
</dbReference>
<dbReference type="Gene3D" id="3.40.50.1460">
    <property type="match status" value="1"/>
</dbReference>
<dbReference type="Proteomes" id="UP001597314">
    <property type="component" value="Unassembled WGS sequence"/>
</dbReference>
<name>A0ABW5AE78_9BRAD</name>
<feature type="region of interest" description="Disordered" evidence="1">
    <location>
        <begin position="311"/>
        <end position="330"/>
    </location>
</feature>
<evidence type="ECO:0000256" key="1">
    <source>
        <dbReference type="SAM" id="MobiDB-lite"/>
    </source>
</evidence>
<dbReference type="InterPro" id="IPR029030">
    <property type="entry name" value="Caspase-like_dom_sf"/>
</dbReference>
<dbReference type="SUPFAM" id="SSF52129">
    <property type="entry name" value="Caspase-like"/>
    <property type="match status" value="1"/>
</dbReference>
<dbReference type="Pfam" id="PF00656">
    <property type="entry name" value="Peptidase_C14"/>
    <property type="match status" value="1"/>
</dbReference>
<dbReference type="PANTHER" id="PTHR22576">
    <property type="entry name" value="MUCOSA ASSOCIATED LYMPHOID TISSUE LYMPHOMA TRANSLOCATION PROTEIN 1/PARACASPASE"/>
    <property type="match status" value="1"/>
</dbReference>
<sequence length="423" mass="44809">MMVAAAVVAAVPAHAETRVALVVGNAAYRHVSPLDNPARDARLMAQTLRDLGFRLVGDGPQVDLDKGALDAAVQAFGAALQGADVGLFYYAGHGVQVRGANFLVPVGANPVREADIDFQMLDTALVLRQMEAAGTRLNLVILDACRNNPFGGRGLRSAASGLAQMQAPEGTLISFATQPGNVALDGSAGNSPYTAALAATLRRPGLDIFQTFNEVGLAVKKTTAGAQQPWVSSSPIAGTFQFSAAPSPAETPVPAVPAVSAGGDAERVWAVTRDTTSLAVLEDFVRQFGGTPYGSLARARLDELRRERTAATSAAVTSVPTAEPTRQPPGPAVATLPVAPSFDCATDTGPNERAICGSPRLARLDRDLDTLYRELRARLRPERQTVLRDEQRVWIRQRTACGSDESCLAASYESRIAQLQRWR</sequence>
<keyword evidence="4" id="KW-1185">Reference proteome</keyword>
<proteinExistence type="predicted"/>
<gene>
    <name evidence="3" type="ORF">ACFSOX_03640</name>
</gene>
<dbReference type="InterPro" id="IPR009739">
    <property type="entry name" value="LprI-like_N"/>
</dbReference>
<reference evidence="4" key="1">
    <citation type="journal article" date="2019" name="Int. J. Syst. Evol. Microbiol.">
        <title>The Global Catalogue of Microorganisms (GCM) 10K type strain sequencing project: providing services to taxonomists for standard genome sequencing and annotation.</title>
        <authorList>
            <consortium name="The Broad Institute Genomics Platform"/>
            <consortium name="The Broad Institute Genome Sequencing Center for Infectious Disease"/>
            <person name="Wu L."/>
            <person name="Ma J."/>
        </authorList>
    </citation>
    <scope>NUCLEOTIDE SEQUENCE [LARGE SCALE GENOMIC DNA]</scope>
    <source>
        <strain evidence="4">CGMCC 1.6774</strain>
    </source>
</reference>
<dbReference type="PANTHER" id="PTHR22576:SF37">
    <property type="entry name" value="MUCOSA-ASSOCIATED LYMPHOID TISSUE LYMPHOMA TRANSLOCATION PROTEIN 1"/>
    <property type="match status" value="1"/>
</dbReference>
<dbReference type="InterPro" id="IPR011600">
    <property type="entry name" value="Pept_C14_caspase"/>
</dbReference>
<organism evidence="3 4">
    <name type="scientific">Rhodoplanes azumiensis</name>
    <dbReference type="NCBI Taxonomy" id="1897628"/>
    <lineage>
        <taxon>Bacteria</taxon>
        <taxon>Pseudomonadati</taxon>
        <taxon>Pseudomonadota</taxon>
        <taxon>Alphaproteobacteria</taxon>
        <taxon>Hyphomicrobiales</taxon>
        <taxon>Nitrobacteraceae</taxon>
        <taxon>Rhodoplanes</taxon>
    </lineage>
</organism>
<dbReference type="Pfam" id="PF07007">
    <property type="entry name" value="LprI"/>
    <property type="match status" value="1"/>
</dbReference>
<dbReference type="InterPro" id="IPR052039">
    <property type="entry name" value="Caspase-related_regulators"/>
</dbReference>